<keyword evidence="3 9" id="KW-0813">Transport</keyword>
<dbReference type="InterPro" id="IPR000515">
    <property type="entry name" value="MetI-like"/>
</dbReference>
<evidence type="ECO:0000256" key="8">
    <source>
        <dbReference type="ARBA" id="ARBA00023136"/>
    </source>
</evidence>
<comment type="similarity">
    <text evidence="2 10">Belongs to the binding-protein-dependent transport system permease family. CysTW subfamily.</text>
</comment>
<dbReference type="AlphaFoldDB" id="A0A511RG54"/>
<dbReference type="PANTHER" id="PTHR30425">
    <property type="entry name" value="PHOSPHATE TRANSPORT SYSTEM PERMEASE PROTEIN PST"/>
    <property type="match status" value="1"/>
</dbReference>
<evidence type="ECO:0000256" key="7">
    <source>
        <dbReference type="ARBA" id="ARBA00022989"/>
    </source>
</evidence>
<dbReference type="GO" id="GO:0005315">
    <property type="term" value="F:phosphate transmembrane transporter activity"/>
    <property type="evidence" value="ECO:0007669"/>
    <property type="project" value="InterPro"/>
</dbReference>
<comment type="caution">
    <text evidence="10">Lacks conserved residue(s) required for the propagation of feature annotation.</text>
</comment>
<evidence type="ECO:0000259" key="11">
    <source>
        <dbReference type="PROSITE" id="PS50928"/>
    </source>
</evidence>
<dbReference type="GO" id="GO:0006817">
    <property type="term" value="P:phosphate ion transport"/>
    <property type="evidence" value="ECO:0007669"/>
    <property type="project" value="UniProtKB-KW"/>
</dbReference>
<comment type="function">
    <text evidence="10">Part of the binding-protein-dependent transport system for phosphate; probably responsible for the translocation of the substrate across the membrane.</text>
</comment>
<dbReference type="InterPro" id="IPR011864">
    <property type="entry name" value="Phosphate_PstC"/>
</dbReference>
<evidence type="ECO:0000256" key="10">
    <source>
        <dbReference type="RuleBase" id="RU363054"/>
    </source>
</evidence>
<evidence type="ECO:0000313" key="12">
    <source>
        <dbReference type="EMBL" id="GEM88629.1"/>
    </source>
</evidence>
<keyword evidence="5 10" id="KW-0592">Phosphate transport</keyword>
<keyword evidence="6 9" id="KW-0812">Transmembrane</keyword>
<dbReference type="PANTHER" id="PTHR30425:SF1">
    <property type="entry name" value="PHOSPHATE TRANSPORT SYSTEM PERMEASE PROTEIN PSTC"/>
    <property type="match status" value="1"/>
</dbReference>
<evidence type="ECO:0000256" key="2">
    <source>
        <dbReference type="ARBA" id="ARBA00007069"/>
    </source>
</evidence>
<dbReference type="NCBIfam" id="TIGR02138">
    <property type="entry name" value="phosphate_pstC"/>
    <property type="match status" value="1"/>
</dbReference>
<evidence type="ECO:0000256" key="5">
    <source>
        <dbReference type="ARBA" id="ARBA00022592"/>
    </source>
</evidence>
<keyword evidence="7 9" id="KW-1133">Transmembrane helix</keyword>
<feature type="transmembrane region" description="Helical" evidence="9">
    <location>
        <begin position="108"/>
        <end position="134"/>
    </location>
</feature>
<sequence>MRSRWYGKLGDRAFTALLVGLGLAVMLVAVLLAWELASGGAEAFRTFGFWGFAAGRAWNAVAGQFGAWPFLLGTVITSAAALTLAFLPALAAAIAVAEYAPRWLAEVVAYLIDLLAALPSVVYGLWGIFVLVPLVRDHVEQPLFLWSAEHAPALMGVLGPPTGIGMLSAVLVLALMIVPYASSLARDAIRLVPRDQREAMYALGATRWEVVRRVVLPYARGGIFAGVVLALARAIGETMAVTMLIGNSGQLPYSVFGPAATMASLIANEFAEAEGGLQLASLLAVGFLLLLLSLVVNLIADFILRRMSVGEGRK</sequence>
<evidence type="ECO:0000256" key="4">
    <source>
        <dbReference type="ARBA" id="ARBA00022475"/>
    </source>
</evidence>
<dbReference type="CDD" id="cd06261">
    <property type="entry name" value="TM_PBP2"/>
    <property type="match status" value="1"/>
</dbReference>
<keyword evidence="4 10" id="KW-1003">Cell membrane</keyword>
<proteinExistence type="inferred from homology"/>
<dbReference type="SUPFAM" id="SSF161098">
    <property type="entry name" value="MetI-like"/>
    <property type="match status" value="1"/>
</dbReference>
<evidence type="ECO:0000256" key="6">
    <source>
        <dbReference type="ARBA" id="ARBA00022692"/>
    </source>
</evidence>
<feature type="domain" description="ABC transmembrane type-1" evidence="11">
    <location>
        <begin position="71"/>
        <end position="300"/>
    </location>
</feature>
<dbReference type="PROSITE" id="PS50928">
    <property type="entry name" value="ABC_TM1"/>
    <property type="match status" value="1"/>
</dbReference>
<reference evidence="12 13" key="1">
    <citation type="submission" date="2019-07" db="EMBL/GenBank/DDBJ databases">
        <title>Whole genome shotgun sequence of Oceanithermus desulfurans NBRC 100063.</title>
        <authorList>
            <person name="Hosoyama A."/>
            <person name="Uohara A."/>
            <person name="Ohji S."/>
            <person name="Ichikawa N."/>
        </authorList>
    </citation>
    <scope>NUCLEOTIDE SEQUENCE [LARGE SCALE GENOMIC DNA]</scope>
    <source>
        <strain evidence="12 13">NBRC 100063</strain>
    </source>
</reference>
<evidence type="ECO:0000256" key="9">
    <source>
        <dbReference type="RuleBase" id="RU363032"/>
    </source>
</evidence>
<comment type="caution">
    <text evidence="12">The sequence shown here is derived from an EMBL/GenBank/DDBJ whole genome shotgun (WGS) entry which is preliminary data.</text>
</comment>
<evidence type="ECO:0000256" key="3">
    <source>
        <dbReference type="ARBA" id="ARBA00022448"/>
    </source>
</evidence>
<accession>A0A511RG54</accession>
<dbReference type="GO" id="GO:0005886">
    <property type="term" value="C:plasma membrane"/>
    <property type="evidence" value="ECO:0007669"/>
    <property type="project" value="UniProtKB-SubCell"/>
</dbReference>
<dbReference type="RefSeq" id="WP_147144769.1">
    <property type="nucleotide sequence ID" value="NZ_BJXN01000001.1"/>
</dbReference>
<dbReference type="Gene3D" id="1.10.3720.10">
    <property type="entry name" value="MetI-like"/>
    <property type="match status" value="1"/>
</dbReference>
<dbReference type="EMBL" id="BJXN01000001">
    <property type="protein sequence ID" value="GEM88629.1"/>
    <property type="molecule type" value="Genomic_DNA"/>
</dbReference>
<evidence type="ECO:0000313" key="13">
    <source>
        <dbReference type="Proteomes" id="UP000321827"/>
    </source>
</evidence>
<keyword evidence="8 9" id="KW-0472">Membrane</keyword>
<feature type="transmembrane region" description="Helical" evidence="9">
    <location>
        <begin position="279"/>
        <end position="304"/>
    </location>
</feature>
<comment type="subcellular location">
    <subcellularLocation>
        <location evidence="1 9">Cell membrane</location>
        <topology evidence="1 9">Multi-pass membrane protein</topology>
    </subcellularLocation>
</comment>
<name>A0A511RG54_9DEIN</name>
<dbReference type="InterPro" id="IPR051124">
    <property type="entry name" value="Phosphate_Transport_Permease"/>
</dbReference>
<dbReference type="OrthoDB" id="9785113at2"/>
<gene>
    <name evidence="12" type="ORF">ODE01S_00630</name>
</gene>
<dbReference type="Proteomes" id="UP000321827">
    <property type="component" value="Unassembled WGS sequence"/>
</dbReference>
<dbReference type="InterPro" id="IPR035906">
    <property type="entry name" value="MetI-like_sf"/>
</dbReference>
<dbReference type="Pfam" id="PF00528">
    <property type="entry name" value="BPD_transp_1"/>
    <property type="match status" value="1"/>
</dbReference>
<evidence type="ECO:0000256" key="1">
    <source>
        <dbReference type="ARBA" id="ARBA00004651"/>
    </source>
</evidence>
<feature type="transmembrane region" description="Helical" evidence="9">
    <location>
        <begin position="67"/>
        <end position="96"/>
    </location>
</feature>
<organism evidence="12 13">
    <name type="scientific">Oceanithermus desulfurans NBRC 100063</name>
    <dbReference type="NCBI Taxonomy" id="1227550"/>
    <lineage>
        <taxon>Bacteria</taxon>
        <taxon>Thermotogati</taxon>
        <taxon>Deinococcota</taxon>
        <taxon>Deinococci</taxon>
        <taxon>Thermales</taxon>
        <taxon>Thermaceae</taxon>
        <taxon>Oceanithermus</taxon>
    </lineage>
</organism>
<feature type="transmembrane region" description="Helical" evidence="9">
    <location>
        <begin position="222"/>
        <end position="245"/>
    </location>
</feature>
<protein>
    <recommendedName>
        <fullName evidence="10">Phosphate transport system permease protein</fullName>
    </recommendedName>
</protein>
<feature type="transmembrane region" description="Helical" evidence="9">
    <location>
        <begin position="154"/>
        <end position="181"/>
    </location>
</feature>